<dbReference type="FunFam" id="1.10.472.80:FF:000055">
    <property type="entry name" value="TBC domain-containing protein C1778.09"/>
    <property type="match status" value="1"/>
</dbReference>
<dbReference type="SMART" id="SM00164">
    <property type="entry name" value="TBC"/>
    <property type="match status" value="1"/>
</dbReference>
<feature type="region of interest" description="Disordered" evidence="1">
    <location>
        <begin position="1"/>
        <end position="21"/>
    </location>
</feature>
<gene>
    <name evidence="3" type="ORF">SAPIO_CDS5144</name>
</gene>
<dbReference type="GeneID" id="27724216"/>
<feature type="compositionally biased region" description="Low complexity" evidence="1">
    <location>
        <begin position="316"/>
        <end position="325"/>
    </location>
</feature>
<protein>
    <submittedName>
        <fullName evidence="3">GTPase activating protein</fullName>
    </submittedName>
</protein>
<dbReference type="InterPro" id="IPR000195">
    <property type="entry name" value="Rab-GAP-TBC_dom"/>
</dbReference>
<accession>A0A084G6V3</accession>
<feature type="compositionally biased region" description="Basic residues" evidence="1">
    <location>
        <begin position="580"/>
        <end position="592"/>
    </location>
</feature>
<dbReference type="RefSeq" id="XP_016642864.1">
    <property type="nucleotide sequence ID" value="XM_016787533.1"/>
</dbReference>
<dbReference type="OrthoDB" id="294251at2759"/>
<keyword evidence="4" id="KW-1185">Reference proteome</keyword>
<dbReference type="KEGG" id="sapo:SAPIO_CDS5144"/>
<dbReference type="EMBL" id="JOWA01000097">
    <property type="protein sequence ID" value="KEZ43065.1"/>
    <property type="molecule type" value="Genomic_DNA"/>
</dbReference>
<dbReference type="InterPro" id="IPR035969">
    <property type="entry name" value="Rab-GAP_TBC_sf"/>
</dbReference>
<feature type="region of interest" description="Disordered" evidence="1">
    <location>
        <begin position="33"/>
        <end position="120"/>
    </location>
</feature>
<feature type="compositionally biased region" description="Polar residues" evidence="1">
    <location>
        <begin position="203"/>
        <end position="225"/>
    </location>
</feature>
<dbReference type="PANTHER" id="PTHR47219:SF9">
    <property type="entry name" value="GTPASE ACTIVATING PROTEIN AND CENTROSOME-ASSOCIATED, ISOFORM B"/>
    <property type="match status" value="1"/>
</dbReference>
<feature type="region of interest" description="Disordered" evidence="1">
    <location>
        <begin position="392"/>
        <end position="456"/>
    </location>
</feature>
<dbReference type="SUPFAM" id="SSF47923">
    <property type="entry name" value="Ypt/Rab-GAP domain of gyp1p"/>
    <property type="match status" value="2"/>
</dbReference>
<evidence type="ECO:0000259" key="2">
    <source>
        <dbReference type="PROSITE" id="PS50086"/>
    </source>
</evidence>
<feature type="compositionally biased region" description="Low complexity" evidence="1">
    <location>
        <begin position="107"/>
        <end position="116"/>
    </location>
</feature>
<feature type="compositionally biased region" description="Polar residues" evidence="1">
    <location>
        <begin position="507"/>
        <end position="531"/>
    </location>
</feature>
<dbReference type="PROSITE" id="PS50086">
    <property type="entry name" value="TBC_RABGAP"/>
    <property type="match status" value="1"/>
</dbReference>
<dbReference type="Proteomes" id="UP000028545">
    <property type="component" value="Unassembled WGS sequence"/>
</dbReference>
<name>A0A084G6V3_PSEDA</name>
<evidence type="ECO:0000313" key="4">
    <source>
        <dbReference type="Proteomes" id="UP000028545"/>
    </source>
</evidence>
<feature type="compositionally biased region" description="Polar residues" evidence="1">
    <location>
        <begin position="347"/>
        <end position="356"/>
    </location>
</feature>
<feature type="region of interest" description="Disordered" evidence="1">
    <location>
        <begin position="477"/>
        <end position="537"/>
    </location>
</feature>
<dbReference type="HOGENOM" id="CLU_003663_1_0_1"/>
<dbReference type="AlphaFoldDB" id="A0A084G6V3"/>
<reference evidence="3 4" key="1">
    <citation type="journal article" date="2014" name="Genome Announc.">
        <title>Draft genome sequence of the pathogenic fungus Scedosporium apiospermum.</title>
        <authorList>
            <person name="Vandeputte P."/>
            <person name="Ghamrawi S."/>
            <person name="Rechenmann M."/>
            <person name="Iltis A."/>
            <person name="Giraud S."/>
            <person name="Fleury M."/>
            <person name="Thornton C."/>
            <person name="Delhaes L."/>
            <person name="Meyer W."/>
            <person name="Papon N."/>
            <person name="Bouchara J.P."/>
        </authorList>
    </citation>
    <scope>NUCLEOTIDE SEQUENCE [LARGE SCALE GENOMIC DNA]</scope>
    <source>
        <strain evidence="3 4">IHEM 14462</strain>
    </source>
</reference>
<feature type="region of interest" description="Disordered" evidence="1">
    <location>
        <begin position="569"/>
        <end position="604"/>
    </location>
</feature>
<dbReference type="VEuPathDB" id="FungiDB:SAPIO_CDS5144"/>
<dbReference type="InterPro" id="IPR050302">
    <property type="entry name" value="Rab_GAP_TBC_domain"/>
</dbReference>
<comment type="caution">
    <text evidence="3">The sequence shown here is derived from an EMBL/GenBank/DDBJ whole genome shotgun (WGS) entry which is preliminary data.</text>
</comment>
<evidence type="ECO:0000313" key="3">
    <source>
        <dbReference type="EMBL" id="KEZ43065.1"/>
    </source>
</evidence>
<feature type="region of interest" description="Disordered" evidence="1">
    <location>
        <begin position="177"/>
        <end position="361"/>
    </location>
</feature>
<feature type="compositionally biased region" description="Pro residues" evidence="1">
    <location>
        <begin position="334"/>
        <end position="343"/>
    </location>
</feature>
<proteinExistence type="predicted"/>
<dbReference type="FunFam" id="1.10.8.270:FF:000023">
    <property type="entry name" value="TBC domain-containing protein C1778.09"/>
    <property type="match status" value="1"/>
</dbReference>
<sequence>MSAPKFSSLRSSKRRTSSLIPFRDDTSLVAFRYEQTVQAEPPIPIPAPRNPPSRSPSISTRTTSSNPATPFLIGGHSPPMPPAEEHPALRSDFSSTKSGEEWKRDSGSSTASSATTIYEEEIDTPVLYEKEGLESAHQSSVLPAVVEQPDLAESLVVFGDDSARTIEQLLADAQRFSCDTNNPNNKSTQPEPLHPAAAPAPFSSRTLLPQDPLQNSLDSPKLTSPTTTTTTTTTPQRRLVRSFSFRVGASNRLKKKSITEMPRGSESSNDINTTTRPTSPISTMFSLSKRPSSRRNASSDSVVSRIGQKGPNFGQSSLDSAANNNNHDDAQAPHGPPPPPSPKRPATNHSSRTPDTNFAPISISIPTDSLLDDDFMTNVTFSKRGSIMFGGKRAISGENMPDNSTTETDSDAPHPTTSSAAKSKMNDATTSTKMDAAAANKSAEQPQQAMPRIRVLPADVERESVKVRSLYEAGDDFNWELGAPPSSTGERLAPTPEDPIEKEVHDSSPSSVAEAGPSTQQTHRISTSADSSARPHDLVRREYELAGGAEDWQDVDGADVDRYGFIRSHRLNTPTGSSSRRGRTTSRRRNVLTKRDPSELNSARVPNRKVSARSLHTQASEFSVASRRSSISTFRQAANLLPHNRDRRWADEAGEMLTHTPGITHITEDESAERLSEALKQKEWERAEKWRKMARVVKKGKDGEGMEFEFDTKNPKLIDRTWKGIPDRWRGAAWYSFLATSAKADKDAPTEEHLLAEFHRLQKESCEYDGQIDLDVPRTISQHIMFRRRYRGGQRLLFRVLHAVALYFSEIGYVQGMASLAATLLCYFDEEKAFVMMVRMWQLRGLEELYRPPGFEGLLACLKDFETRWLAGKDVAKKLNDLGIDTTAFGTRWYLTLFNLSIPFPAQLRVWDVFLLLGGPFAKGSPSSAAGLSKSDDGRLDVLHASAAALIDALSEIILDSDFDNTMKVLTSWIPVKDEDLLMKVTRAELKYNGKKKG</sequence>
<dbReference type="OMA" id="INWEDGA"/>
<dbReference type="PANTHER" id="PTHR47219">
    <property type="entry name" value="RAB GTPASE-ACTIVATING PROTEIN 1-LIKE"/>
    <property type="match status" value="1"/>
</dbReference>
<organism evidence="3 4">
    <name type="scientific">Pseudallescheria apiosperma</name>
    <name type="common">Scedosporium apiospermum</name>
    <dbReference type="NCBI Taxonomy" id="563466"/>
    <lineage>
        <taxon>Eukaryota</taxon>
        <taxon>Fungi</taxon>
        <taxon>Dikarya</taxon>
        <taxon>Ascomycota</taxon>
        <taxon>Pezizomycotina</taxon>
        <taxon>Sordariomycetes</taxon>
        <taxon>Hypocreomycetidae</taxon>
        <taxon>Microascales</taxon>
        <taxon>Microascaceae</taxon>
        <taxon>Scedosporium</taxon>
    </lineage>
</organism>
<evidence type="ECO:0000256" key="1">
    <source>
        <dbReference type="SAM" id="MobiDB-lite"/>
    </source>
</evidence>
<feature type="domain" description="Rab-GAP TBC" evidence="2">
    <location>
        <begin position="724"/>
        <end position="918"/>
    </location>
</feature>
<feature type="compositionally biased region" description="Polar residues" evidence="1">
    <location>
        <begin position="177"/>
        <end position="190"/>
    </location>
</feature>
<dbReference type="Gene3D" id="1.10.8.270">
    <property type="entry name" value="putative rabgap domain of human tbc1 domain family member 14 like domains"/>
    <property type="match status" value="1"/>
</dbReference>
<feature type="compositionally biased region" description="Polar residues" evidence="1">
    <location>
        <begin position="265"/>
        <end position="302"/>
    </location>
</feature>
<dbReference type="GO" id="GO:0005096">
    <property type="term" value="F:GTPase activator activity"/>
    <property type="evidence" value="ECO:0007669"/>
    <property type="project" value="TreeGrafter"/>
</dbReference>
<feature type="compositionally biased region" description="Low complexity" evidence="1">
    <location>
        <begin position="55"/>
        <end position="67"/>
    </location>
</feature>
<dbReference type="Gene3D" id="1.10.472.80">
    <property type="entry name" value="Ypt/Rab-GAP domain of gyp1p, domain 3"/>
    <property type="match status" value="1"/>
</dbReference>
<dbReference type="GO" id="GO:0031267">
    <property type="term" value="F:small GTPase binding"/>
    <property type="evidence" value="ECO:0007669"/>
    <property type="project" value="TreeGrafter"/>
</dbReference>
<feature type="compositionally biased region" description="Pro residues" evidence="1">
    <location>
        <begin position="41"/>
        <end position="54"/>
    </location>
</feature>
<feature type="compositionally biased region" description="Polar residues" evidence="1">
    <location>
        <begin position="415"/>
        <end position="433"/>
    </location>
</feature>
<dbReference type="Pfam" id="PF00566">
    <property type="entry name" value="RabGAP-TBC"/>
    <property type="match status" value="1"/>
</dbReference>